<comment type="similarity">
    <text evidence="2">Belongs to the TMEM97/sigma-2 receptor family.</text>
</comment>
<feature type="transmembrane region" description="Helical" evidence="8">
    <location>
        <begin position="93"/>
        <end position="113"/>
    </location>
</feature>
<reference evidence="11" key="2">
    <citation type="submission" date="2015-01" db="EMBL/GenBank/DDBJ databases">
        <title>Evolutionary Origins and Diversification of the Mycorrhizal Mutualists.</title>
        <authorList>
            <consortium name="DOE Joint Genome Institute"/>
            <consortium name="Mycorrhizal Genomics Consortium"/>
            <person name="Kohler A."/>
            <person name="Kuo A."/>
            <person name="Nagy L.G."/>
            <person name="Floudas D."/>
            <person name="Copeland A."/>
            <person name="Barry K.W."/>
            <person name="Cichocki N."/>
            <person name="Veneault-Fourrey C."/>
            <person name="LaButti K."/>
            <person name="Lindquist E.A."/>
            <person name="Lipzen A."/>
            <person name="Lundell T."/>
            <person name="Morin E."/>
            <person name="Murat C."/>
            <person name="Riley R."/>
            <person name="Ohm R."/>
            <person name="Sun H."/>
            <person name="Tunlid A."/>
            <person name="Henrissat B."/>
            <person name="Grigoriev I.V."/>
            <person name="Hibbett D.S."/>
            <person name="Martin F."/>
        </authorList>
    </citation>
    <scope>NUCLEOTIDE SEQUENCE [LARGE SCALE GENOMIC DNA]</scope>
    <source>
        <strain evidence="11">F 1598</strain>
    </source>
</reference>
<evidence type="ECO:0000256" key="5">
    <source>
        <dbReference type="ARBA" id="ARBA00022989"/>
    </source>
</evidence>
<keyword evidence="5 7" id="KW-1133">Transmembrane helix</keyword>
<organism evidence="10 11">
    <name type="scientific">Piloderma croceum (strain F 1598)</name>
    <dbReference type="NCBI Taxonomy" id="765440"/>
    <lineage>
        <taxon>Eukaryota</taxon>
        <taxon>Fungi</taxon>
        <taxon>Dikarya</taxon>
        <taxon>Basidiomycota</taxon>
        <taxon>Agaricomycotina</taxon>
        <taxon>Agaricomycetes</taxon>
        <taxon>Agaricomycetidae</taxon>
        <taxon>Atheliales</taxon>
        <taxon>Atheliaceae</taxon>
        <taxon>Piloderma</taxon>
    </lineage>
</organism>
<keyword evidence="6 7" id="KW-0472">Membrane</keyword>
<evidence type="ECO:0000313" key="11">
    <source>
        <dbReference type="Proteomes" id="UP000054166"/>
    </source>
</evidence>
<protein>
    <recommendedName>
        <fullName evidence="9">EXPERA domain-containing protein</fullName>
    </recommendedName>
</protein>
<evidence type="ECO:0000259" key="9">
    <source>
        <dbReference type="PROSITE" id="PS51751"/>
    </source>
</evidence>
<gene>
    <name evidence="10" type="ORF">PILCRDRAFT_812299</name>
</gene>
<dbReference type="PROSITE" id="PS51751">
    <property type="entry name" value="EXPERA"/>
    <property type="match status" value="1"/>
</dbReference>
<proteinExistence type="inferred from homology"/>
<evidence type="ECO:0000313" key="10">
    <source>
        <dbReference type="EMBL" id="KIM90546.1"/>
    </source>
</evidence>
<dbReference type="InterPro" id="IPR051987">
    <property type="entry name" value="Sigma-2_receptor-like"/>
</dbReference>
<feature type="transmembrane region" description="Helical" evidence="8">
    <location>
        <begin position="27"/>
        <end position="49"/>
    </location>
</feature>
<dbReference type="GO" id="GO:0005789">
    <property type="term" value="C:endoplasmic reticulum membrane"/>
    <property type="evidence" value="ECO:0007669"/>
    <property type="project" value="UniProtKB-SubCell"/>
</dbReference>
<name>A0A0C3GIS0_PILCF</name>
<dbReference type="Pfam" id="PF05241">
    <property type="entry name" value="EBP"/>
    <property type="match status" value="1"/>
</dbReference>
<evidence type="ECO:0000256" key="6">
    <source>
        <dbReference type="ARBA" id="ARBA00023136"/>
    </source>
</evidence>
<comment type="subcellular location">
    <subcellularLocation>
        <location evidence="1">Endoplasmic reticulum membrane</location>
        <topology evidence="1">Multi-pass membrane protein</topology>
    </subcellularLocation>
</comment>
<dbReference type="PANTHER" id="PTHR31204:SF1">
    <property type="entry name" value="SIGMA INTRACELLULAR RECEPTOR 2"/>
    <property type="match status" value="1"/>
</dbReference>
<dbReference type="EMBL" id="KN832973">
    <property type="protein sequence ID" value="KIM90546.1"/>
    <property type="molecule type" value="Genomic_DNA"/>
</dbReference>
<keyword evidence="3 7" id="KW-0812">Transmembrane</keyword>
<dbReference type="InterPro" id="IPR033118">
    <property type="entry name" value="EXPERA"/>
</dbReference>
<feature type="domain" description="EXPERA" evidence="9">
    <location>
        <begin position="25"/>
        <end position="182"/>
    </location>
</feature>
<dbReference type="AlphaFoldDB" id="A0A0C3GIS0"/>
<evidence type="ECO:0000256" key="4">
    <source>
        <dbReference type="ARBA" id="ARBA00022824"/>
    </source>
</evidence>
<sequence length="206" mass="23179">MIVKEYTELEQKALVMKRSLTSRPLDLLYFTFFLSHIPASLLLDFQALYPSSLLPGFISSLPRLYFQMSNDPLIGGAMGYLSNSKELGWLKSFMILELVFQFPVFFLGLQGLWNDSRSIYPLLLIYAASTTTTTLPCLSLIFATPLTSPSTIAKGIVSITTAQRYLLLSSYIPFFLVPLLMTLDMAIRVAKLVRLGIKSEDEAKRK</sequence>
<dbReference type="OrthoDB" id="433124at2759"/>
<keyword evidence="11" id="KW-1185">Reference proteome</keyword>
<feature type="transmembrane region" description="Helical" evidence="8">
    <location>
        <begin position="119"/>
        <end position="144"/>
    </location>
</feature>
<dbReference type="Proteomes" id="UP000054166">
    <property type="component" value="Unassembled WGS sequence"/>
</dbReference>
<dbReference type="InterPro" id="IPR016964">
    <property type="entry name" value="Sigma2_recept"/>
</dbReference>
<dbReference type="FunCoup" id="A0A0C3GIS0">
    <property type="interactions" value="131"/>
</dbReference>
<dbReference type="STRING" id="765440.A0A0C3GIS0"/>
<keyword evidence="4" id="KW-0256">Endoplasmic reticulum</keyword>
<dbReference type="PANTHER" id="PTHR31204">
    <property type="entry name" value="SIGMA INTRACELLULAR RECEPTOR 2"/>
    <property type="match status" value="1"/>
</dbReference>
<dbReference type="InParanoid" id="A0A0C3GIS0"/>
<dbReference type="PIRSF" id="PIRSF031032">
    <property type="entry name" value="TMP_97_prd"/>
    <property type="match status" value="1"/>
</dbReference>
<evidence type="ECO:0000256" key="8">
    <source>
        <dbReference type="SAM" id="Phobius"/>
    </source>
</evidence>
<reference evidence="10 11" key="1">
    <citation type="submission" date="2014-04" db="EMBL/GenBank/DDBJ databases">
        <authorList>
            <consortium name="DOE Joint Genome Institute"/>
            <person name="Kuo A."/>
            <person name="Tarkka M."/>
            <person name="Buscot F."/>
            <person name="Kohler A."/>
            <person name="Nagy L.G."/>
            <person name="Floudas D."/>
            <person name="Copeland A."/>
            <person name="Barry K.W."/>
            <person name="Cichocki N."/>
            <person name="Veneault-Fourrey C."/>
            <person name="LaButti K."/>
            <person name="Lindquist E.A."/>
            <person name="Lipzen A."/>
            <person name="Lundell T."/>
            <person name="Morin E."/>
            <person name="Murat C."/>
            <person name="Sun H."/>
            <person name="Tunlid A."/>
            <person name="Henrissat B."/>
            <person name="Grigoriev I.V."/>
            <person name="Hibbett D.S."/>
            <person name="Martin F."/>
            <person name="Nordberg H.P."/>
            <person name="Cantor M.N."/>
            <person name="Hua S.X."/>
        </authorList>
    </citation>
    <scope>NUCLEOTIDE SEQUENCE [LARGE SCALE GENOMIC DNA]</scope>
    <source>
        <strain evidence="10 11">F 1598</strain>
    </source>
</reference>
<accession>A0A0C3GIS0</accession>
<evidence type="ECO:0000256" key="7">
    <source>
        <dbReference type="PROSITE-ProRule" id="PRU01087"/>
    </source>
</evidence>
<evidence type="ECO:0000256" key="2">
    <source>
        <dbReference type="ARBA" id="ARBA00009096"/>
    </source>
</evidence>
<feature type="transmembrane region" description="Helical" evidence="8">
    <location>
        <begin position="165"/>
        <end position="187"/>
    </location>
</feature>
<dbReference type="HOGENOM" id="CLU_086812_3_0_1"/>
<evidence type="ECO:0000256" key="3">
    <source>
        <dbReference type="ARBA" id="ARBA00022692"/>
    </source>
</evidence>
<evidence type="ECO:0000256" key="1">
    <source>
        <dbReference type="ARBA" id="ARBA00004477"/>
    </source>
</evidence>